<evidence type="ECO:0000313" key="3">
    <source>
        <dbReference type="Proteomes" id="UP000838308"/>
    </source>
</evidence>
<dbReference type="Proteomes" id="UP000838308">
    <property type="component" value="Unassembled WGS sequence"/>
</dbReference>
<proteinExistence type="predicted"/>
<name>A0ABN8KQD9_9BACI</name>
<dbReference type="EMBL" id="CALBWS010000021">
    <property type="protein sequence ID" value="CAH2715906.1"/>
    <property type="molecule type" value="Genomic_DNA"/>
</dbReference>
<keyword evidence="1" id="KW-0472">Membrane</keyword>
<sequence length="58" mass="6761">MYIFLFIVLTMVFGYILLWVHPLFAALLAFIIVVGFLLRGLYLLNEIKNKLSNIDTKK</sequence>
<accession>A0ABN8KQD9</accession>
<evidence type="ECO:0000313" key="2">
    <source>
        <dbReference type="EMBL" id="CAH2715906.1"/>
    </source>
</evidence>
<protein>
    <submittedName>
        <fullName evidence="2">Uncharacterized protein</fullName>
    </submittedName>
</protein>
<feature type="transmembrane region" description="Helical" evidence="1">
    <location>
        <begin position="24"/>
        <end position="44"/>
    </location>
</feature>
<reference evidence="2" key="1">
    <citation type="submission" date="2022-04" db="EMBL/GenBank/DDBJ databases">
        <authorList>
            <person name="Criscuolo A."/>
        </authorList>
    </citation>
    <scope>NUCLEOTIDE SEQUENCE</scope>
    <source>
        <strain evidence="2">CIP111895</strain>
    </source>
</reference>
<keyword evidence="1" id="KW-1133">Transmembrane helix</keyword>
<organism evidence="2 3">
    <name type="scientific">Neobacillus rhizosphaerae</name>
    <dbReference type="NCBI Taxonomy" id="2880965"/>
    <lineage>
        <taxon>Bacteria</taxon>
        <taxon>Bacillati</taxon>
        <taxon>Bacillota</taxon>
        <taxon>Bacilli</taxon>
        <taxon>Bacillales</taxon>
        <taxon>Bacillaceae</taxon>
        <taxon>Neobacillus</taxon>
    </lineage>
</organism>
<keyword evidence="3" id="KW-1185">Reference proteome</keyword>
<comment type="caution">
    <text evidence="2">The sequence shown here is derived from an EMBL/GenBank/DDBJ whole genome shotgun (WGS) entry which is preliminary data.</text>
</comment>
<keyword evidence="1" id="KW-0812">Transmembrane</keyword>
<gene>
    <name evidence="2" type="ORF">BACCIP111895_03090</name>
</gene>
<evidence type="ECO:0000256" key="1">
    <source>
        <dbReference type="SAM" id="Phobius"/>
    </source>
</evidence>